<dbReference type="SUPFAM" id="SSF56300">
    <property type="entry name" value="Metallo-dependent phosphatases"/>
    <property type="match status" value="1"/>
</dbReference>
<organism evidence="3 4">
    <name type="scientific">Marinoscillum luteum</name>
    <dbReference type="NCBI Taxonomy" id="861051"/>
    <lineage>
        <taxon>Bacteria</taxon>
        <taxon>Pseudomonadati</taxon>
        <taxon>Bacteroidota</taxon>
        <taxon>Cytophagia</taxon>
        <taxon>Cytophagales</taxon>
        <taxon>Reichenbachiellaceae</taxon>
        <taxon>Marinoscillum</taxon>
    </lineage>
</organism>
<evidence type="ECO:0000313" key="4">
    <source>
        <dbReference type="Proteomes" id="UP001610063"/>
    </source>
</evidence>
<dbReference type="Gene3D" id="3.60.21.10">
    <property type="match status" value="1"/>
</dbReference>
<dbReference type="RefSeq" id="WP_395416225.1">
    <property type="nucleotide sequence ID" value="NZ_JBIPKE010000012.1"/>
</dbReference>
<dbReference type="InterPro" id="IPR019079">
    <property type="entry name" value="Capsule_synth_CapA"/>
</dbReference>
<sequence>MRQLSGSLLTFSILLFLLTNCKVSQQTTAPPPPDQDTVRLALDSIPPEKETFLITQAGDTLDTLFQEVEISIERLLPDTVTIMAVGDIMMGTQFPNKSYLPLNNGEYLWDDTRDLLASADITFGNLEGTLLDGEGDPKECNNPDACYLFKMPTRLATNLVDCGFDLLSVANNHANDFGPVGRKATRQTLDSLGLTSAGSTEYPYTIAKIGDLKVGFVAFAPNKGTLTFYNVEYARSIVTMLDSLSDLVIISIHGGAEGAKNMHVTRAREFYFGEDRGNIYEFSHAMIDAGADLVLGHGPHVVRAMEVYKNRLIAYSLGNFLTYGRFNLKGANGEAPLLEVQTKPNGEFIGGRIHSFYQAYSRGPLKDERKQVMKNIQKLSREDFPENEILIDDEGRIIYIQN</sequence>
<evidence type="ECO:0000256" key="1">
    <source>
        <dbReference type="ARBA" id="ARBA00005662"/>
    </source>
</evidence>
<reference evidence="3 4" key="1">
    <citation type="journal article" date="2013" name="Int. J. Syst. Evol. Microbiol.">
        <title>Marinoscillum luteum sp. nov., isolated from marine sediment.</title>
        <authorList>
            <person name="Cha I.T."/>
            <person name="Park S.J."/>
            <person name="Kim S.J."/>
            <person name="Kim J.G."/>
            <person name="Jung M.Y."/>
            <person name="Shin K.S."/>
            <person name="Kwon K.K."/>
            <person name="Yang S.H."/>
            <person name="Seo Y.S."/>
            <person name="Rhee S.K."/>
        </authorList>
    </citation>
    <scope>NUCLEOTIDE SEQUENCE [LARGE SCALE GENOMIC DNA]</scope>
    <source>
        <strain evidence="3 4">KCTC 23939</strain>
    </source>
</reference>
<feature type="domain" description="Capsule synthesis protein CapA" evidence="2">
    <location>
        <begin position="81"/>
        <end position="324"/>
    </location>
</feature>
<dbReference type="PANTHER" id="PTHR33393:SF11">
    <property type="entry name" value="POLYGLUTAMINE SYNTHESIS ACCESSORY PROTEIN RV0574C-RELATED"/>
    <property type="match status" value="1"/>
</dbReference>
<dbReference type="EMBL" id="JBIPKE010000012">
    <property type="protein sequence ID" value="MFH6982531.1"/>
    <property type="molecule type" value="Genomic_DNA"/>
</dbReference>
<dbReference type="Pfam" id="PF09587">
    <property type="entry name" value="PGA_cap"/>
    <property type="match status" value="1"/>
</dbReference>
<protein>
    <submittedName>
        <fullName evidence="3">CapA family protein</fullName>
    </submittedName>
</protein>
<evidence type="ECO:0000259" key="2">
    <source>
        <dbReference type="SMART" id="SM00854"/>
    </source>
</evidence>
<gene>
    <name evidence="3" type="ORF">ACHKAR_03730</name>
</gene>
<dbReference type="PANTHER" id="PTHR33393">
    <property type="entry name" value="POLYGLUTAMINE SYNTHESIS ACCESSORY PROTEIN RV0574C-RELATED"/>
    <property type="match status" value="1"/>
</dbReference>
<dbReference type="SMART" id="SM00854">
    <property type="entry name" value="PGA_cap"/>
    <property type="match status" value="1"/>
</dbReference>
<name>A0ABW7N4M7_9BACT</name>
<keyword evidence="4" id="KW-1185">Reference proteome</keyword>
<comment type="caution">
    <text evidence="3">The sequence shown here is derived from an EMBL/GenBank/DDBJ whole genome shotgun (WGS) entry which is preliminary data.</text>
</comment>
<accession>A0ABW7N4M7</accession>
<comment type="similarity">
    <text evidence="1">Belongs to the CapA family.</text>
</comment>
<dbReference type="Proteomes" id="UP001610063">
    <property type="component" value="Unassembled WGS sequence"/>
</dbReference>
<dbReference type="InterPro" id="IPR029052">
    <property type="entry name" value="Metallo-depent_PP-like"/>
</dbReference>
<proteinExistence type="inferred from homology"/>
<evidence type="ECO:0000313" key="3">
    <source>
        <dbReference type="EMBL" id="MFH6982531.1"/>
    </source>
</evidence>
<dbReference type="InterPro" id="IPR052169">
    <property type="entry name" value="CW_Biosynth-Accessory"/>
</dbReference>
<dbReference type="CDD" id="cd07381">
    <property type="entry name" value="MPP_CapA"/>
    <property type="match status" value="1"/>
</dbReference>